<feature type="domain" description="MTTase N-terminal" evidence="8">
    <location>
        <begin position="1"/>
        <end position="107"/>
    </location>
</feature>
<comment type="cofactor">
    <cofactor evidence="1">
        <name>[4Fe-4S] cluster</name>
        <dbReference type="ChEBI" id="CHEBI:49883"/>
    </cofactor>
</comment>
<accession>A0A2M7D708</accession>
<evidence type="ECO:0000259" key="9">
    <source>
        <dbReference type="PROSITE" id="PS51918"/>
    </source>
</evidence>
<organism evidence="10 11">
    <name type="scientific">Candidatus Portnoybacteria bacterium CG02_land_8_20_14_3_00_45_8</name>
    <dbReference type="NCBI Taxonomy" id="1974807"/>
    <lineage>
        <taxon>Bacteria</taxon>
        <taxon>Candidatus Portnoyibacteriota</taxon>
    </lineage>
</organism>
<keyword evidence="7" id="KW-0411">Iron-sulfur</keyword>
<evidence type="ECO:0000259" key="8">
    <source>
        <dbReference type="PROSITE" id="PS51449"/>
    </source>
</evidence>
<comment type="caution">
    <text evidence="10">The sequence shown here is derived from an EMBL/GenBank/DDBJ whole genome shotgun (WGS) entry which is preliminary data.</text>
</comment>
<dbReference type="NCBIfam" id="TIGR00089">
    <property type="entry name" value="MiaB/RimO family radical SAM methylthiotransferase"/>
    <property type="match status" value="1"/>
</dbReference>
<dbReference type="InterPro" id="IPR023404">
    <property type="entry name" value="rSAM_horseshoe"/>
</dbReference>
<evidence type="ECO:0000256" key="3">
    <source>
        <dbReference type="ARBA" id="ARBA00022679"/>
    </source>
</evidence>
<evidence type="ECO:0000256" key="6">
    <source>
        <dbReference type="ARBA" id="ARBA00023004"/>
    </source>
</evidence>
<dbReference type="Pfam" id="PF00919">
    <property type="entry name" value="UPF0004"/>
    <property type="match status" value="1"/>
</dbReference>
<dbReference type="SFLD" id="SFLDS00029">
    <property type="entry name" value="Radical_SAM"/>
    <property type="match status" value="1"/>
</dbReference>
<evidence type="ECO:0000256" key="1">
    <source>
        <dbReference type="ARBA" id="ARBA00001966"/>
    </source>
</evidence>
<dbReference type="Gene3D" id="3.80.30.20">
    <property type="entry name" value="tm_1862 like domain"/>
    <property type="match status" value="1"/>
</dbReference>
<sequence>MKYFILTFGCQMNYSDSEKIAAKLKRAGHQSAKTATAADLIVINACSVRQSAVHRVFGQVEKFRDKKIAVAGCLLPNDKKRLTADNIPFWYPDDYFNLTPLRQNKFSAFLPVMTGCNNFCSYCVVPFTRGREKSRPAKTIVAEIKSLLKKGAKEIILLGQNVNSYRDKKINFPRLLKTINNLPGNFWLTFITSHPKDMSDELITTMARCQKITPYIHLPIQSGDDKILRAMNRHYSVAHYKNLIKKLRLDFKKHRPAWPPLAISTDIIVGFPGETIKQFQNTLRLIKEIKFDMIYFARYSPRQGTAAAKLADSIPQCEKKRRAQAINQLLKQTATRLNKKYAGQAIKVLITSTDKDFAFGKTITNKDVKLPTEKLKCGDIIDAKIISTTAWGLKGHEK</sequence>
<feature type="domain" description="Radical SAM core" evidence="9">
    <location>
        <begin position="102"/>
        <end position="336"/>
    </location>
</feature>
<dbReference type="InterPro" id="IPR005839">
    <property type="entry name" value="Methylthiotransferase"/>
</dbReference>
<dbReference type="SUPFAM" id="SSF102114">
    <property type="entry name" value="Radical SAM enzymes"/>
    <property type="match status" value="1"/>
</dbReference>
<evidence type="ECO:0000313" key="11">
    <source>
        <dbReference type="Proteomes" id="UP000229247"/>
    </source>
</evidence>
<keyword evidence="2" id="KW-0004">4Fe-4S</keyword>
<dbReference type="PROSITE" id="PS51918">
    <property type="entry name" value="RADICAL_SAM"/>
    <property type="match status" value="1"/>
</dbReference>
<dbReference type="GO" id="GO:0005829">
    <property type="term" value="C:cytosol"/>
    <property type="evidence" value="ECO:0007669"/>
    <property type="project" value="TreeGrafter"/>
</dbReference>
<dbReference type="InterPro" id="IPR038135">
    <property type="entry name" value="Methylthiotransferase_N_sf"/>
</dbReference>
<protein>
    <submittedName>
        <fullName evidence="10">tRNA (N6-isopentenyl adenosine(37)-C2)-methylthiotransferase MiaB</fullName>
    </submittedName>
</protein>
<evidence type="ECO:0000313" key="10">
    <source>
        <dbReference type="EMBL" id="PIV38815.1"/>
    </source>
</evidence>
<dbReference type="FunFam" id="3.80.30.20:FF:000001">
    <property type="entry name" value="tRNA-2-methylthio-N(6)-dimethylallyladenosine synthase 2"/>
    <property type="match status" value="1"/>
</dbReference>
<keyword evidence="3 10" id="KW-0808">Transferase</keyword>
<dbReference type="InterPro" id="IPR007197">
    <property type="entry name" value="rSAM"/>
</dbReference>
<evidence type="ECO:0000256" key="2">
    <source>
        <dbReference type="ARBA" id="ARBA00022485"/>
    </source>
</evidence>
<dbReference type="SFLD" id="SFLDG01061">
    <property type="entry name" value="methylthiotransferase"/>
    <property type="match status" value="1"/>
</dbReference>
<dbReference type="AlphaFoldDB" id="A0A2M7D708"/>
<dbReference type="InterPro" id="IPR006638">
    <property type="entry name" value="Elp3/MiaA/NifB-like_rSAM"/>
</dbReference>
<dbReference type="Gene3D" id="3.40.50.12160">
    <property type="entry name" value="Methylthiotransferase, N-terminal domain"/>
    <property type="match status" value="1"/>
</dbReference>
<keyword evidence="4" id="KW-0949">S-adenosyl-L-methionine</keyword>
<dbReference type="GO" id="GO:0035597">
    <property type="term" value="F:tRNA-2-methylthio-N(6)-dimethylallyladenosine(37) synthase activity"/>
    <property type="evidence" value="ECO:0007669"/>
    <property type="project" value="TreeGrafter"/>
</dbReference>
<dbReference type="Pfam" id="PF04055">
    <property type="entry name" value="Radical_SAM"/>
    <property type="match status" value="1"/>
</dbReference>
<dbReference type="InterPro" id="IPR013848">
    <property type="entry name" value="Methylthiotransferase_N"/>
</dbReference>
<evidence type="ECO:0000256" key="7">
    <source>
        <dbReference type="ARBA" id="ARBA00023014"/>
    </source>
</evidence>
<dbReference type="EMBL" id="PEUE01000001">
    <property type="protein sequence ID" value="PIV38815.1"/>
    <property type="molecule type" value="Genomic_DNA"/>
</dbReference>
<proteinExistence type="predicted"/>
<evidence type="ECO:0000256" key="5">
    <source>
        <dbReference type="ARBA" id="ARBA00022723"/>
    </source>
</evidence>
<dbReference type="PANTHER" id="PTHR43020">
    <property type="entry name" value="CDK5 REGULATORY SUBUNIT-ASSOCIATED PROTEIN 1"/>
    <property type="match status" value="1"/>
</dbReference>
<keyword evidence="6" id="KW-0408">Iron</keyword>
<dbReference type="PANTHER" id="PTHR43020:SF2">
    <property type="entry name" value="MITOCHONDRIAL TRNA METHYLTHIOTRANSFERASE CDK5RAP1"/>
    <property type="match status" value="1"/>
</dbReference>
<dbReference type="SMART" id="SM00729">
    <property type="entry name" value="Elp3"/>
    <property type="match status" value="1"/>
</dbReference>
<dbReference type="InterPro" id="IPR020612">
    <property type="entry name" value="Methylthiotransferase_CS"/>
</dbReference>
<dbReference type="GO" id="GO:0046872">
    <property type="term" value="F:metal ion binding"/>
    <property type="evidence" value="ECO:0007669"/>
    <property type="project" value="UniProtKB-KW"/>
</dbReference>
<dbReference type="PROSITE" id="PS01278">
    <property type="entry name" value="MTTASE_RADICAL"/>
    <property type="match status" value="1"/>
</dbReference>
<dbReference type="CDD" id="cd01335">
    <property type="entry name" value="Radical_SAM"/>
    <property type="match status" value="1"/>
</dbReference>
<gene>
    <name evidence="10" type="ORF">COS30_00015</name>
</gene>
<dbReference type="PROSITE" id="PS51449">
    <property type="entry name" value="MTTASE_N"/>
    <property type="match status" value="1"/>
</dbReference>
<dbReference type="SFLD" id="SFLDG01082">
    <property type="entry name" value="B12-binding_domain_containing"/>
    <property type="match status" value="1"/>
</dbReference>
<keyword evidence="5" id="KW-0479">Metal-binding</keyword>
<dbReference type="Proteomes" id="UP000229247">
    <property type="component" value="Unassembled WGS sequence"/>
</dbReference>
<dbReference type="InterPro" id="IPR058240">
    <property type="entry name" value="rSAM_sf"/>
</dbReference>
<name>A0A2M7D708_9BACT</name>
<evidence type="ECO:0000256" key="4">
    <source>
        <dbReference type="ARBA" id="ARBA00022691"/>
    </source>
</evidence>
<reference evidence="11" key="1">
    <citation type="submission" date="2017-09" db="EMBL/GenBank/DDBJ databases">
        <title>Depth-based differentiation of microbial function through sediment-hosted aquifers and enrichment of novel symbionts in the deep terrestrial subsurface.</title>
        <authorList>
            <person name="Probst A.J."/>
            <person name="Ladd B."/>
            <person name="Jarett J.K."/>
            <person name="Geller-Mcgrath D.E."/>
            <person name="Sieber C.M.K."/>
            <person name="Emerson J.B."/>
            <person name="Anantharaman K."/>
            <person name="Thomas B.C."/>
            <person name="Malmstrom R."/>
            <person name="Stieglmeier M."/>
            <person name="Klingl A."/>
            <person name="Woyke T."/>
            <person name="Ryan C.M."/>
            <person name="Banfield J.F."/>
        </authorList>
    </citation>
    <scope>NUCLEOTIDE SEQUENCE [LARGE SCALE GENOMIC DNA]</scope>
</reference>
<dbReference type="GO" id="GO:0051539">
    <property type="term" value="F:4 iron, 4 sulfur cluster binding"/>
    <property type="evidence" value="ECO:0007669"/>
    <property type="project" value="UniProtKB-KW"/>
</dbReference>